<keyword evidence="3" id="KW-1185">Reference proteome</keyword>
<organism evidence="2 3">
    <name type="scientific">Ferrimonas aestuarii</name>
    <dbReference type="NCBI Taxonomy" id="2569539"/>
    <lineage>
        <taxon>Bacteria</taxon>
        <taxon>Pseudomonadati</taxon>
        <taxon>Pseudomonadota</taxon>
        <taxon>Gammaproteobacteria</taxon>
        <taxon>Alteromonadales</taxon>
        <taxon>Ferrimonadaceae</taxon>
        <taxon>Ferrimonas</taxon>
    </lineage>
</organism>
<dbReference type="EMBL" id="SWCJ01000003">
    <property type="protein sequence ID" value="TKB56818.1"/>
    <property type="molecule type" value="Genomic_DNA"/>
</dbReference>
<dbReference type="Proteomes" id="UP000305675">
    <property type="component" value="Unassembled WGS sequence"/>
</dbReference>
<evidence type="ECO:0000313" key="3">
    <source>
        <dbReference type="Proteomes" id="UP000305675"/>
    </source>
</evidence>
<accession>A0A4U1BRL8</accession>
<comment type="caution">
    <text evidence="2">The sequence shown here is derived from an EMBL/GenBank/DDBJ whole genome shotgun (WGS) entry which is preliminary data.</text>
</comment>
<gene>
    <name evidence="2" type="ORF">FCL42_06705</name>
</gene>
<name>A0A4U1BRL8_9GAMM</name>
<feature type="chain" id="PRO_5020641901" evidence="1">
    <location>
        <begin position="27"/>
        <end position="93"/>
    </location>
</feature>
<feature type="signal peptide" evidence="1">
    <location>
        <begin position="1"/>
        <end position="26"/>
    </location>
</feature>
<dbReference type="RefSeq" id="WP_136862621.1">
    <property type="nucleotide sequence ID" value="NZ_SWCJ01000003.1"/>
</dbReference>
<protein>
    <submittedName>
        <fullName evidence="2">Uncharacterized protein</fullName>
    </submittedName>
</protein>
<sequence length="93" mass="10285">MKTVSNTKSIVALFLGSMLFSGYSVADVKQEARDGVQQQLNKQIEQVNYSMNQQLKQDVRLYSAVGLYSVEPELVLVKSEPKLTASTAIGDEE</sequence>
<proteinExistence type="predicted"/>
<evidence type="ECO:0000313" key="2">
    <source>
        <dbReference type="EMBL" id="TKB56818.1"/>
    </source>
</evidence>
<dbReference type="AlphaFoldDB" id="A0A4U1BRL8"/>
<keyword evidence="1" id="KW-0732">Signal</keyword>
<reference evidence="2 3" key="1">
    <citation type="submission" date="2019-04" db="EMBL/GenBank/DDBJ databases">
        <authorList>
            <person name="Hwang J.C."/>
        </authorList>
    </citation>
    <scope>NUCLEOTIDE SEQUENCE [LARGE SCALE GENOMIC DNA]</scope>
    <source>
        <strain evidence="2 3">IMCC35002</strain>
    </source>
</reference>
<evidence type="ECO:0000256" key="1">
    <source>
        <dbReference type="SAM" id="SignalP"/>
    </source>
</evidence>